<sequence length="216" mass="24473">MTRPHEALTALPPQRYADIRKIVRTGDLALCSGDQMFSKVIRWATKSDWSHCAMIVRVDALDRVMVLEAVQKIGVRCVPLSRFLNDFKTPDQPFPGKVVIARHDRVADASPAQFRQMSEFATDQLGLPFDAMELVKIGLRIAFARPHMRVPKLIQPGDEYFCAEYIDQCFQRLGIAIPWDGRGFIAPCDFAKAPEVRAVARVSRYPLRKGPMEDDE</sequence>
<accession>A0ABT8ZUC0</accession>
<protein>
    <submittedName>
        <fullName evidence="1">YiiX/YebB-like N1pC/P60 family cysteine hydrolase</fullName>
    </submittedName>
</protein>
<dbReference type="EMBL" id="JAUQSZ010000001">
    <property type="protein sequence ID" value="MDO7841163.1"/>
    <property type="molecule type" value="Genomic_DNA"/>
</dbReference>
<dbReference type="Proteomes" id="UP001176468">
    <property type="component" value="Unassembled WGS sequence"/>
</dbReference>
<dbReference type="Gene3D" id="3.90.1720.10">
    <property type="entry name" value="endopeptidase domain like (from Nostoc punctiforme)"/>
    <property type="match status" value="1"/>
</dbReference>
<name>A0ABT8ZUC0_9SPHN</name>
<organism evidence="1 2">
    <name type="scientific">Sphingomonas immobilis</name>
    <dbReference type="NCBI Taxonomy" id="3063997"/>
    <lineage>
        <taxon>Bacteria</taxon>
        <taxon>Pseudomonadati</taxon>
        <taxon>Pseudomonadota</taxon>
        <taxon>Alphaproteobacteria</taxon>
        <taxon>Sphingomonadales</taxon>
        <taxon>Sphingomonadaceae</taxon>
        <taxon>Sphingomonas</taxon>
    </lineage>
</organism>
<comment type="caution">
    <text evidence="1">The sequence shown here is derived from an EMBL/GenBank/DDBJ whole genome shotgun (WGS) entry which is preliminary data.</text>
</comment>
<proteinExistence type="predicted"/>
<dbReference type="SUPFAM" id="SSF54001">
    <property type="entry name" value="Cysteine proteinases"/>
    <property type="match status" value="1"/>
</dbReference>
<dbReference type="InterPro" id="IPR038765">
    <property type="entry name" value="Papain-like_cys_pep_sf"/>
</dbReference>
<evidence type="ECO:0000313" key="1">
    <source>
        <dbReference type="EMBL" id="MDO7841163.1"/>
    </source>
</evidence>
<evidence type="ECO:0000313" key="2">
    <source>
        <dbReference type="Proteomes" id="UP001176468"/>
    </source>
</evidence>
<keyword evidence="2" id="KW-1185">Reference proteome</keyword>
<dbReference type="InterPro" id="IPR024453">
    <property type="entry name" value="Peptidase_C92"/>
</dbReference>
<reference evidence="1" key="1">
    <citation type="submission" date="2023-07" db="EMBL/GenBank/DDBJ databases">
        <authorList>
            <person name="Kim M.K."/>
        </authorList>
    </citation>
    <scope>NUCLEOTIDE SEQUENCE</scope>
    <source>
        <strain evidence="1">CA1-15</strain>
    </source>
</reference>
<dbReference type="RefSeq" id="WP_304559587.1">
    <property type="nucleotide sequence ID" value="NZ_JAUQSZ010000001.1"/>
</dbReference>
<gene>
    <name evidence="1" type="ORF">Q5H94_02390</name>
</gene>
<dbReference type="Pfam" id="PF05708">
    <property type="entry name" value="Peptidase_C92"/>
    <property type="match status" value="1"/>
</dbReference>